<dbReference type="AlphaFoldDB" id="A0AAF0J377"/>
<dbReference type="GO" id="GO:0005524">
    <property type="term" value="F:ATP binding"/>
    <property type="evidence" value="ECO:0007669"/>
    <property type="project" value="InterPro"/>
</dbReference>
<dbReference type="InterPro" id="IPR036890">
    <property type="entry name" value="HATPase_C_sf"/>
</dbReference>
<accession>A0AAF0J377</accession>
<organism evidence="3 4">
    <name type="scientific">Malassezia nana</name>
    <dbReference type="NCBI Taxonomy" id="180528"/>
    <lineage>
        <taxon>Eukaryota</taxon>
        <taxon>Fungi</taxon>
        <taxon>Dikarya</taxon>
        <taxon>Basidiomycota</taxon>
        <taxon>Ustilaginomycotina</taxon>
        <taxon>Malasseziomycetes</taxon>
        <taxon>Malasseziales</taxon>
        <taxon>Malasseziaceae</taxon>
        <taxon>Malassezia</taxon>
    </lineage>
</organism>
<evidence type="ECO:0000313" key="4">
    <source>
        <dbReference type="Proteomes" id="UP001213623"/>
    </source>
</evidence>
<dbReference type="Gene3D" id="3.30.1540.20">
    <property type="entry name" value="MutL, C-terminal domain, dimerisation subdomain"/>
    <property type="match status" value="2"/>
</dbReference>
<dbReference type="InterPro" id="IPR014790">
    <property type="entry name" value="MutL_C"/>
</dbReference>
<evidence type="ECO:0000313" key="3">
    <source>
        <dbReference type="EMBL" id="WFD27669.1"/>
    </source>
</evidence>
<dbReference type="PANTHER" id="PTHR10073:SF47">
    <property type="entry name" value="DNA MISMATCH REPAIR PROTEIN MLH3"/>
    <property type="match status" value="1"/>
</dbReference>
<evidence type="ECO:0000259" key="2">
    <source>
        <dbReference type="SMART" id="SM00853"/>
    </source>
</evidence>
<dbReference type="GO" id="GO:0140664">
    <property type="term" value="F:ATP-dependent DNA damage sensor activity"/>
    <property type="evidence" value="ECO:0007669"/>
    <property type="project" value="InterPro"/>
</dbReference>
<gene>
    <name evidence="3" type="primary">MLH3</name>
    <name evidence="3" type="ORF">MNAN1_002670</name>
</gene>
<dbReference type="InterPro" id="IPR042120">
    <property type="entry name" value="MutL_C_dimsub"/>
</dbReference>
<dbReference type="GO" id="GO:0006298">
    <property type="term" value="P:mismatch repair"/>
    <property type="evidence" value="ECO:0007669"/>
    <property type="project" value="InterPro"/>
</dbReference>
<dbReference type="GO" id="GO:0016887">
    <property type="term" value="F:ATP hydrolysis activity"/>
    <property type="evidence" value="ECO:0007669"/>
    <property type="project" value="InterPro"/>
</dbReference>
<dbReference type="SMART" id="SM00853">
    <property type="entry name" value="MutL_C"/>
    <property type="match status" value="1"/>
</dbReference>
<evidence type="ECO:0000256" key="1">
    <source>
        <dbReference type="ARBA" id="ARBA00006082"/>
    </source>
</evidence>
<reference evidence="3" key="1">
    <citation type="submission" date="2023-03" db="EMBL/GenBank/DDBJ databases">
        <title>Mating type loci evolution in Malassezia.</title>
        <authorList>
            <person name="Coelho M.A."/>
        </authorList>
    </citation>
    <scope>NUCLEOTIDE SEQUENCE</scope>
    <source>
        <strain evidence="3">CBS 9557</strain>
    </source>
</reference>
<proteinExistence type="inferred from homology"/>
<dbReference type="InterPro" id="IPR037198">
    <property type="entry name" value="MutL_C_sf"/>
</dbReference>
<dbReference type="Gene3D" id="3.30.565.10">
    <property type="entry name" value="Histidine kinase-like ATPase, C-terminal domain"/>
    <property type="match status" value="1"/>
</dbReference>
<feature type="domain" description="MutL C-terminal dimerisation" evidence="2">
    <location>
        <begin position="360"/>
        <end position="534"/>
    </location>
</feature>
<dbReference type="Proteomes" id="UP001213623">
    <property type="component" value="Chromosome 4"/>
</dbReference>
<protein>
    <submittedName>
        <fullName evidence="3">DNA mismatch repair protein</fullName>
    </submittedName>
</protein>
<dbReference type="InterPro" id="IPR038973">
    <property type="entry name" value="MutL/Mlh/Pms-like"/>
</dbReference>
<comment type="similarity">
    <text evidence="1">Belongs to the DNA mismatch repair MutL/HexB family.</text>
</comment>
<dbReference type="PANTHER" id="PTHR10073">
    <property type="entry name" value="DNA MISMATCH REPAIR PROTEIN MLH, PMS, MUTL"/>
    <property type="match status" value="1"/>
</dbReference>
<dbReference type="GO" id="GO:0032300">
    <property type="term" value="C:mismatch repair complex"/>
    <property type="evidence" value="ECO:0007669"/>
    <property type="project" value="InterPro"/>
</dbReference>
<sequence>MRPGPVRRLSTDTASAVRAHARLASLERIVWELSEHALATGATRLDIHVDMKQWRLACIHNGHDDVWVHAQGCPLELHKQTLEQVPVYACLAWLGLLEDNHVLYAGLSTKRQRETRIVVHDIWWRMPVRRHMARRRERRLRDQIRQLLVRLALAYPQVRLRAPGLRLGPTIHLSERVRAVMPTFELVRTVQGECTFSSDQGVWHATIQGVVGQAAGSLRCLWVNGQLVPRADETLVRSTCPVHVPWSAALAQAWDNSTSLYQHIARCLGPPASVHVLQVRVQRTAAPGIPLADWQALLSYLLSTQPSAPSALPLPACMPSTTSPYFPAAVSAPVPRLVRTEGLVPSLPRLLPHALASVRAIAQVDQKYLFCVCGGDASEPLSLLCLDQHAVDERVRLEELTRTYMLACLEGKGHAMTLSTPVPMPMVPPPHVRASLSFWGWKLCVTESHVPSCDISAIPIVLSFLLSRPSSEVVACAMACAAWMADTGHSPEEADKAERLYDTPLAALLSMPPPVREALATKACHTAIRFHQPLVREQIERLLVQWSDVSLPFQCAHGRPSAVCLWRTPHATQRSRPVRWDRLASTERGGPSACT</sequence>
<name>A0AAF0J377_9BASI</name>
<dbReference type="EMBL" id="CP119895">
    <property type="protein sequence ID" value="WFD27669.1"/>
    <property type="molecule type" value="Genomic_DNA"/>
</dbReference>
<keyword evidence="4" id="KW-1185">Reference proteome</keyword>
<dbReference type="SUPFAM" id="SSF118116">
    <property type="entry name" value="DNA mismatch repair protein MutL"/>
    <property type="match status" value="1"/>
</dbReference>